<dbReference type="OMA" id="RDFEFQM"/>
<accession>A0A2P6RAC3</accession>
<feature type="region of interest" description="Disordered" evidence="1">
    <location>
        <begin position="147"/>
        <end position="168"/>
    </location>
</feature>
<dbReference type="Proteomes" id="UP000238479">
    <property type="component" value="Chromosome 3"/>
</dbReference>
<dbReference type="AlphaFoldDB" id="A0A2P6RAC3"/>
<evidence type="ECO:0000256" key="1">
    <source>
        <dbReference type="SAM" id="MobiDB-lite"/>
    </source>
</evidence>
<dbReference type="PANTHER" id="PTHR33312">
    <property type="entry name" value="MEMBRANE-ASSOCIATED KINASE REGULATOR 4-RELATED"/>
    <property type="match status" value="1"/>
</dbReference>
<dbReference type="PANTHER" id="PTHR33312:SF21">
    <property type="entry name" value="MEMBRANE-ASSOCIATED KINASE REGULATOR 3-RELATED"/>
    <property type="match status" value="1"/>
</dbReference>
<reference evidence="2 3" key="1">
    <citation type="journal article" date="2018" name="Nat. Genet.">
        <title>The Rosa genome provides new insights in the design of modern roses.</title>
        <authorList>
            <person name="Bendahmane M."/>
        </authorList>
    </citation>
    <scope>NUCLEOTIDE SEQUENCE [LARGE SCALE GENOMIC DNA]</scope>
    <source>
        <strain evidence="3">cv. Old Blush</strain>
    </source>
</reference>
<gene>
    <name evidence="2" type="ORF">RchiOBHm_Chr3g0467911</name>
</gene>
<dbReference type="EMBL" id="PDCK01000041">
    <property type="protein sequence ID" value="PRQ43383.1"/>
    <property type="molecule type" value="Genomic_DNA"/>
</dbReference>
<name>A0A2P6RAC3_ROSCH</name>
<keyword evidence="3" id="KW-1185">Reference proteome</keyword>
<organism evidence="2 3">
    <name type="scientific">Rosa chinensis</name>
    <name type="common">China rose</name>
    <dbReference type="NCBI Taxonomy" id="74649"/>
    <lineage>
        <taxon>Eukaryota</taxon>
        <taxon>Viridiplantae</taxon>
        <taxon>Streptophyta</taxon>
        <taxon>Embryophyta</taxon>
        <taxon>Tracheophyta</taxon>
        <taxon>Spermatophyta</taxon>
        <taxon>Magnoliopsida</taxon>
        <taxon>eudicotyledons</taxon>
        <taxon>Gunneridae</taxon>
        <taxon>Pentapetalae</taxon>
        <taxon>rosids</taxon>
        <taxon>fabids</taxon>
        <taxon>Rosales</taxon>
        <taxon>Rosaceae</taxon>
        <taxon>Rosoideae</taxon>
        <taxon>Rosoideae incertae sedis</taxon>
        <taxon>Rosa</taxon>
    </lineage>
</organism>
<comment type="caution">
    <text evidence="2">The sequence shown here is derived from an EMBL/GenBank/DDBJ whole genome shotgun (WGS) entry which is preliminary data.</text>
</comment>
<evidence type="ECO:0000313" key="3">
    <source>
        <dbReference type="Proteomes" id="UP000238479"/>
    </source>
</evidence>
<feature type="region of interest" description="Disordered" evidence="1">
    <location>
        <begin position="244"/>
        <end position="263"/>
    </location>
</feature>
<dbReference type="InterPro" id="IPR039620">
    <property type="entry name" value="BKI1/MAKR1/3/4"/>
</dbReference>
<evidence type="ECO:0000313" key="2">
    <source>
        <dbReference type="EMBL" id="PRQ43383.1"/>
    </source>
</evidence>
<dbReference type="GO" id="GO:0019210">
    <property type="term" value="F:kinase inhibitor activity"/>
    <property type="evidence" value="ECO:0007669"/>
    <property type="project" value="InterPro"/>
</dbReference>
<evidence type="ECO:0008006" key="4">
    <source>
        <dbReference type="Google" id="ProtNLM"/>
    </source>
</evidence>
<dbReference type="GO" id="GO:0005886">
    <property type="term" value="C:plasma membrane"/>
    <property type="evidence" value="ECO:0007669"/>
    <property type="project" value="InterPro"/>
</dbReference>
<dbReference type="STRING" id="74649.A0A2P6RAC3"/>
<protein>
    <recommendedName>
        <fullName evidence="4">Membrane-associated kinase regulator 4</fullName>
    </recommendedName>
</protein>
<proteinExistence type="predicted"/>
<dbReference type="Gramene" id="PRQ43383">
    <property type="protein sequence ID" value="PRQ43383"/>
    <property type="gene ID" value="RchiOBHm_Chr3g0467911"/>
</dbReference>
<sequence length="409" mass="45879">MVVGVHWLLLLELTRSRKREREREREMKFHMRMARNQASSDHQTSDEDYIDMEVSSSSSNFFCYSISSSPPQTREFEFQMSSVPDHDKQSTTSPADELFYKGTLLPLHLPPRLQMVQSILQTSNSTKLDTKTQQAIEQSFNLPFIKSSRTAPNTNTSTPLDRSCNISPSESCRVSSELNPDDYVSEWTEEMSAFIGDDPSKKSNWSKKLKQIKQFILSQKLKASRAYVKSLFSKSTCADHEYSSAKSASNAEPENGSKGNKDSLNKYMKMAKKNPFGKIDNGRYQISSTTLMKSIEKEMAEENANTNHRKSFSGAFQQHSMCSSTTSSVSSSSSSSFSFSSSGFSDSQLLKRSISANSEIESSIEGAIAHCKQSQQIVGVKRQFVGVKRHQDLPNATSKAMRETHMIAL</sequence>